<organism evidence="1 2">
    <name type="scientific">Pseudosporangium ferrugineum</name>
    <dbReference type="NCBI Taxonomy" id="439699"/>
    <lineage>
        <taxon>Bacteria</taxon>
        <taxon>Bacillati</taxon>
        <taxon>Actinomycetota</taxon>
        <taxon>Actinomycetes</taxon>
        <taxon>Micromonosporales</taxon>
        <taxon>Micromonosporaceae</taxon>
        <taxon>Pseudosporangium</taxon>
    </lineage>
</organism>
<evidence type="ECO:0000313" key="1">
    <source>
        <dbReference type="EMBL" id="PRY18930.1"/>
    </source>
</evidence>
<evidence type="ECO:0000313" key="2">
    <source>
        <dbReference type="Proteomes" id="UP000239209"/>
    </source>
</evidence>
<proteinExistence type="predicted"/>
<accession>A0A2T0RCU1</accession>
<protein>
    <recommendedName>
        <fullName evidence="3">Tetratricopeptide repeat protein</fullName>
    </recommendedName>
</protein>
<dbReference type="InterPro" id="IPR011990">
    <property type="entry name" value="TPR-like_helical_dom_sf"/>
</dbReference>
<evidence type="ECO:0008006" key="3">
    <source>
        <dbReference type="Google" id="ProtNLM"/>
    </source>
</evidence>
<name>A0A2T0RCU1_9ACTN</name>
<dbReference type="Gene3D" id="1.25.40.10">
    <property type="entry name" value="Tetratricopeptide repeat domain"/>
    <property type="match status" value="1"/>
</dbReference>
<sequence>MSARIDVIAARLAFGNPSKGRRVAAERLAGRALRAARTAGRPDVACAALEVLGRCARLRDLAEADSLYERGLALAEANNLVSRRIGLLYHLGAHDGIRAAEGARLRQALEIAERAGAVVTALNIELELAVVQICRGEYEAARVATARCEETAGRLRLTHTRLIALGERIMVAAHEGRASEVDTLLNRFRDLGGEDDDFATAVHGFGLALLHLLREDRGSALAELGRAAEHEATRPASYVSFVSGPALLLSVLAGEAGRAQCTAMARSAQVQAGWNHQFLHLARAVLEGRDGRRAAAGTAVARFLRLSEPYPLARHLGLRLAAPEAVANGWGEPAAWLRGAETYFRATAPLVARACRQILAT</sequence>
<dbReference type="AlphaFoldDB" id="A0A2T0RCU1"/>
<gene>
    <name evidence="1" type="ORF">CLV70_1419</name>
</gene>
<dbReference type="Proteomes" id="UP000239209">
    <property type="component" value="Unassembled WGS sequence"/>
</dbReference>
<dbReference type="EMBL" id="PVZG01000041">
    <property type="protein sequence ID" value="PRY18930.1"/>
    <property type="molecule type" value="Genomic_DNA"/>
</dbReference>
<comment type="caution">
    <text evidence="1">The sequence shown here is derived from an EMBL/GenBank/DDBJ whole genome shotgun (WGS) entry which is preliminary data.</text>
</comment>
<reference evidence="1 2" key="1">
    <citation type="submission" date="2018-03" db="EMBL/GenBank/DDBJ databases">
        <title>Genomic Encyclopedia of Archaeal and Bacterial Type Strains, Phase II (KMG-II): from individual species to whole genera.</title>
        <authorList>
            <person name="Goeker M."/>
        </authorList>
    </citation>
    <scope>NUCLEOTIDE SEQUENCE [LARGE SCALE GENOMIC DNA]</scope>
    <source>
        <strain evidence="1 2">DSM 45348</strain>
    </source>
</reference>
<keyword evidence="2" id="KW-1185">Reference proteome</keyword>